<dbReference type="InterPro" id="IPR040690">
    <property type="entry name" value="FtsX_ECD"/>
</dbReference>
<keyword evidence="1" id="KW-1133">Transmembrane helix</keyword>
<proteinExistence type="predicted"/>
<name>A0ABV9U9H8_9ACTN</name>
<organism evidence="3 4">
    <name type="scientific">Actinomadura gamaensis</name>
    <dbReference type="NCBI Taxonomy" id="1763541"/>
    <lineage>
        <taxon>Bacteria</taxon>
        <taxon>Bacillati</taxon>
        <taxon>Actinomycetota</taxon>
        <taxon>Actinomycetes</taxon>
        <taxon>Streptosporangiales</taxon>
        <taxon>Thermomonosporaceae</taxon>
        <taxon>Actinomadura</taxon>
    </lineage>
</organism>
<keyword evidence="4" id="KW-1185">Reference proteome</keyword>
<dbReference type="RefSeq" id="WP_378261937.1">
    <property type="nucleotide sequence ID" value="NZ_JBHSIT010000011.1"/>
</dbReference>
<sequence length="187" mass="20066">MSATEEKLRDALHALGATVGPSDVPVLDLDAAGKRRRLVPWAASLGVAAVAASVAIVTAVWVDDGTPRTAHRVEALGAPTEGGVSIFLCARTSSNPSCRREDATQAQKNAIFQRLRSIQGVSKVEYESREQAYTRFKERYASNPGFVHSTKPGDIPDAFRVRADARARAVILRDVFGLAGVDRVVVP</sequence>
<gene>
    <name evidence="3" type="ORF">ACFPCY_33405</name>
</gene>
<dbReference type="EMBL" id="JBHSIT010000011">
    <property type="protein sequence ID" value="MFC4912240.1"/>
    <property type="molecule type" value="Genomic_DNA"/>
</dbReference>
<keyword evidence="1" id="KW-0472">Membrane</keyword>
<evidence type="ECO:0000313" key="3">
    <source>
        <dbReference type="EMBL" id="MFC4912240.1"/>
    </source>
</evidence>
<feature type="domain" description="FtsX extracellular" evidence="2">
    <location>
        <begin position="84"/>
        <end position="184"/>
    </location>
</feature>
<evidence type="ECO:0000259" key="2">
    <source>
        <dbReference type="Pfam" id="PF18075"/>
    </source>
</evidence>
<feature type="transmembrane region" description="Helical" evidence="1">
    <location>
        <begin position="38"/>
        <end position="62"/>
    </location>
</feature>
<keyword evidence="1" id="KW-0812">Transmembrane</keyword>
<evidence type="ECO:0000313" key="4">
    <source>
        <dbReference type="Proteomes" id="UP001595872"/>
    </source>
</evidence>
<evidence type="ECO:0000256" key="1">
    <source>
        <dbReference type="SAM" id="Phobius"/>
    </source>
</evidence>
<dbReference type="Gene3D" id="3.30.70.3040">
    <property type="match status" value="1"/>
</dbReference>
<protein>
    <submittedName>
        <fullName evidence="3">Permease-like cell division protein FtsX</fullName>
    </submittedName>
</protein>
<dbReference type="Pfam" id="PF18075">
    <property type="entry name" value="FtsX_ECD"/>
    <property type="match status" value="1"/>
</dbReference>
<dbReference type="Proteomes" id="UP001595872">
    <property type="component" value="Unassembled WGS sequence"/>
</dbReference>
<reference evidence="4" key="1">
    <citation type="journal article" date="2019" name="Int. J. Syst. Evol. Microbiol.">
        <title>The Global Catalogue of Microorganisms (GCM) 10K type strain sequencing project: providing services to taxonomists for standard genome sequencing and annotation.</title>
        <authorList>
            <consortium name="The Broad Institute Genomics Platform"/>
            <consortium name="The Broad Institute Genome Sequencing Center for Infectious Disease"/>
            <person name="Wu L."/>
            <person name="Ma J."/>
        </authorList>
    </citation>
    <scope>NUCLEOTIDE SEQUENCE [LARGE SCALE GENOMIC DNA]</scope>
    <source>
        <strain evidence="4">KLKA75</strain>
    </source>
</reference>
<accession>A0ABV9U9H8</accession>
<comment type="caution">
    <text evidence="3">The sequence shown here is derived from an EMBL/GenBank/DDBJ whole genome shotgun (WGS) entry which is preliminary data.</text>
</comment>